<gene>
    <name evidence="1" type="ORF">HPP92_024747</name>
</gene>
<reference evidence="1 2" key="1">
    <citation type="journal article" date="2020" name="Nat. Food">
        <title>A phased Vanilla planifolia genome enables genetic improvement of flavour and production.</title>
        <authorList>
            <person name="Hasing T."/>
            <person name="Tang H."/>
            <person name="Brym M."/>
            <person name="Khazi F."/>
            <person name="Huang T."/>
            <person name="Chambers A.H."/>
        </authorList>
    </citation>
    <scope>NUCLEOTIDE SEQUENCE [LARGE SCALE GENOMIC DNA]</scope>
    <source>
        <tissue evidence="1">Leaf</tissue>
    </source>
</reference>
<protein>
    <submittedName>
        <fullName evidence="1">Uncharacterized protein</fullName>
    </submittedName>
</protein>
<proteinExistence type="predicted"/>
<name>A0A835U9Q4_VANPL</name>
<organism evidence="1 2">
    <name type="scientific">Vanilla planifolia</name>
    <name type="common">Vanilla</name>
    <dbReference type="NCBI Taxonomy" id="51239"/>
    <lineage>
        <taxon>Eukaryota</taxon>
        <taxon>Viridiplantae</taxon>
        <taxon>Streptophyta</taxon>
        <taxon>Embryophyta</taxon>
        <taxon>Tracheophyta</taxon>
        <taxon>Spermatophyta</taxon>
        <taxon>Magnoliopsida</taxon>
        <taxon>Liliopsida</taxon>
        <taxon>Asparagales</taxon>
        <taxon>Orchidaceae</taxon>
        <taxon>Vanilloideae</taxon>
        <taxon>Vanilleae</taxon>
        <taxon>Vanilla</taxon>
    </lineage>
</organism>
<dbReference type="EMBL" id="JADCNM010000014">
    <property type="protein sequence ID" value="KAG0453443.1"/>
    <property type="molecule type" value="Genomic_DNA"/>
</dbReference>
<dbReference type="AlphaFoldDB" id="A0A835U9Q4"/>
<evidence type="ECO:0000313" key="1">
    <source>
        <dbReference type="EMBL" id="KAG0453443.1"/>
    </source>
</evidence>
<comment type="caution">
    <text evidence="1">The sequence shown here is derived from an EMBL/GenBank/DDBJ whole genome shotgun (WGS) entry which is preliminary data.</text>
</comment>
<accession>A0A835U9Q4</accession>
<sequence length="102" mass="10675">MVTIGGHVFKGFLYDQGVDAGRGDLSGNSPITDVNNGTIPNISGYISAPLEVLAPAAVPTALLLPPPCHLQTYMAVPLLAVAFSQRCPYGNVNVCQMYSAIL</sequence>
<dbReference type="Pfam" id="PF05142">
    <property type="entry name" value="DUF702"/>
    <property type="match status" value="1"/>
</dbReference>
<evidence type="ECO:0000313" key="2">
    <source>
        <dbReference type="Proteomes" id="UP000639772"/>
    </source>
</evidence>
<dbReference type="Proteomes" id="UP000639772">
    <property type="component" value="Unassembled WGS sequence"/>
</dbReference>